<evidence type="ECO:0000256" key="7">
    <source>
        <dbReference type="ARBA" id="ARBA00047599"/>
    </source>
</evidence>
<organism evidence="9 10">
    <name type="scientific">Thermoleptolyngbya sichuanensis A183</name>
    <dbReference type="NCBI Taxonomy" id="2737172"/>
    <lineage>
        <taxon>Bacteria</taxon>
        <taxon>Bacillati</taxon>
        <taxon>Cyanobacteriota</taxon>
        <taxon>Cyanophyceae</taxon>
        <taxon>Oculatellales</taxon>
        <taxon>Oculatellaceae</taxon>
        <taxon>Thermoleptolyngbya</taxon>
        <taxon>Thermoleptolyngbya sichuanensis</taxon>
    </lineage>
</organism>
<feature type="domain" description="FAD/NAD(P)-binding" evidence="8">
    <location>
        <begin position="15"/>
        <end position="330"/>
    </location>
</feature>
<evidence type="ECO:0000256" key="4">
    <source>
        <dbReference type="ARBA" id="ARBA00022827"/>
    </source>
</evidence>
<keyword evidence="6" id="KW-0520">NAD</keyword>
<dbReference type="KEGG" id="theu:HPC62_15590"/>
<reference evidence="9 10" key="1">
    <citation type="submission" date="2020-05" db="EMBL/GenBank/DDBJ databases">
        <title>Complete genome sequence of of a novel Thermoleptolyngbya strain isolated from hot springs of Ganzi, Sichuan China.</title>
        <authorList>
            <person name="Tang J."/>
            <person name="Daroch M."/>
            <person name="Li L."/>
            <person name="Waleron K."/>
            <person name="Waleron M."/>
            <person name="Waleron M."/>
        </authorList>
    </citation>
    <scope>NUCLEOTIDE SEQUENCE [LARGE SCALE GENOMIC DNA]</scope>
    <source>
        <strain evidence="9 10">PKUAC-SCTA183</strain>
    </source>
</reference>
<evidence type="ECO:0000256" key="2">
    <source>
        <dbReference type="ARBA" id="ARBA00012637"/>
    </source>
</evidence>
<dbReference type="Pfam" id="PF07992">
    <property type="entry name" value="Pyr_redox_2"/>
    <property type="match status" value="1"/>
</dbReference>
<sequence length="443" mass="47749">MKSNIKGDRPDTLPRVVIVGGGFAGIEAARALARSPVQVTVIDRTNHHLFQPLLYQVAAATLSPSDIASPIRQILRSQKNATVAMAEVTGVDPERQLVFMGDRTMPYDYLVLATGAQQTYFGKDEWAAIAPGLKSVLDAVQIRDRVLRSFEQAELQGDAQQCSDILTFVLVGAGPTGVELAGTIAEMARLTLKSEFRRIDPACIRVILVQAGPRILPAFSEHLSAEAQKALESLGVEVRLNCRVEDIDEGGVTVAGERIPCRNVFWTAGVQASPAGKWLNAETDRAGRVTVKPDLSVPQYPNVFVVGDTAHMESDGKPVPGLAQAAMQSGRYAGQVIDARVCGKPALPPFRYVDLGSMATIGRKFAVMQVGNIQWSGLPAKLAWLVVHIAVLNQLENQLSVLLQWTWTYLTRERGSRIITVPVGSSLTSQALPQPISDASGVA</sequence>
<evidence type="ECO:0000313" key="9">
    <source>
        <dbReference type="EMBL" id="QKD83430.1"/>
    </source>
</evidence>
<dbReference type="EMBL" id="CP053661">
    <property type="protein sequence ID" value="QKD83430.1"/>
    <property type="molecule type" value="Genomic_DNA"/>
</dbReference>
<keyword evidence="5" id="KW-0560">Oxidoreductase</keyword>
<dbReference type="Gene3D" id="3.50.50.100">
    <property type="match status" value="1"/>
</dbReference>
<dbReference type="PRINTS" id="PR00368">
    <property type="entry name" value="FADPNR"/>
</dbReference>
<accession>A0A6M8BGU2</accession>
<dbReference type="PRINTS" id="PR00411">
    <property type="entry name" value="PNDRDTASEI"/>
</dbReference>
<name>A0A6M8BGU2_9CYAN</name>
<dbReference type="InterPro" id="IPR023753">
    <property type="entry name" value="FAD/NAD-binding_dom"/>
</dbReference>
<dbReference type="Proteomes" id="UP000505210">
    <property type="component" value="Chromosome"/>
</dbReference>
<gene>
    <name evidence="9" type="ORF">HPC62_15590</name>
</gene>
<proteinExistence type="inferred from homology"/>
<evidence type="ECO:0000256" key="1">
    <source>
        <dbReference type="ARBA" id="ARBA00005272"/>
    </source>
</evidence>
<dbReference type="InterPro" id="IPR045024">
    <property type="entry name" value="NDH-2"/>
</dbReference>
<dbReference type="GO" id="GO:0050136">
    <property type="term" value="F:NADH dehydrogenase (quinone) (non-electrogenic) activity"/>
    <property type="evidence" value="ECO:0007669"/>
    <property type="project" value="UniProtKB-EC"/>
</dbReference>
<comment type="catalytic activity">
    <reaction evidence="7">
        <text>a quinone + NADH + H(+) = a quinol + NAD(+)</text>
        <dbReference type="Rhea" id="RHEA:46160"/>
        <dbReference type="ChEBI" id="CHEBI:15378"/>
        <dbReference type="ChEBI" id="CHEBI:24646"/>
        <dbReference type="ChEBI" id="CHEBI:57540"/>
        <dbReference type="ChEBI" id="CHEBI:57945"/>
        <dbReference type="ChEBI" id="CHEBI:132124"/>
        <dbReference type="EC" id="1.6.5.9"/>
    </reaction>
</comment>
<dbReference type="RefSeq" id="WP_172357142.1">
    <property type="nucleotide sequence ID" value="NZ_CP053661.1"/>
</dbReference>
<dbReference type="PANTHER" id="PTHR43706:SF47">
    <property type="entry name" value="EXTERNAL NADH-UBIQUINONE OXIDOREDUCTASE 1, MITOCHONDRIAL-RELATED"/>
    <property type="match status" value="1"/>
</dbReference>
<keyword evidence="10" id="KW-1185">Reference proteome</keyword>
<evidence type="ECO:0000256" key="3">
    <source>
        <dbReference type="ARBA" id="ARBA00022630"/>
    </source>
</evidence>
<keyword evidence="4" id="KW-0274">FAD</keyword>
<dbReference type="InterPro" id="IPR036188">
    <property type="entry name" value="FAD/NAD-bd_sf"/>
</dbReference>
<protein>
    <recommendedName>
        <fullName evidence="2">NADH:ubiquinone reductase (non-electrogenic)</fullName>
        <ecNumber evidence="2">1.6.5.9</ecNumber>
    </recommendedName>
</protein>
<comment type="similarity">
    <text evidence="1">Belongs to the NADH dehydrogenase family.</text>
</comment>
<evidence type="ECO:0000256" key="6">
    <source>
        <dbReference type="ARBA" id="ARBA00023027"/>
    </source>
</evidence>
<dbReference type="PANTHER" id="PTHR43706">
    <property type="entry name" value="NADH DEHYDROGENASE"/>
    <property type="match status" value="1"/>
</dbReference>
<dbReference type="AlphaFoldDB" id="A0A6M8BGU2"/>
<keyword evidence="3" id="KW-0285">Flavoprotein</keyword>
<evidence type="ECO:0000313" key="10">
    <source>
        <dbReference type="Proteomes" id="UP000505210"/>
    </source>
</evidence>
<dbReference type="SUPFAM" id="SSF51905">
    <property type="entry name" value="FAD/NAD(P)-binding domain"/>
    <property type="match status" value="1"/>
</dbReference>
<evidence type="ECO:0000259" key="8">
    <source>
        <dbReference type="Pfam" id="PF07992"/>
    </source>
</evidence>
<dbReference type="EC" id="1.6.5.9" evidence="2"/>
<evidence type="ECO:0000256" key="5">
    <source>
        <dbReference type="ARBA" id="ARBA00023002"/>
    </source>
</evidence>